<dbReference type="PIRSF" id="PIRSF003078">
    <property type="entry name" value="GidB"/>
    <property type="match status" value="1"/>
</dbReference>
<dbReference type="EMBL" id="QGUI01000997">
    <property type="protein sequence ID" value="PZM89203.1"/>
    <property type="molecule type" value="Genomic_DNA"/>
</dbReference>
<dbReference type="AlphaFoldDB" id="A0A2W4KWK0"/>
<keyword evidence="2 6" id="KW-0698">rRNA processing</keyword>
<keyword evidence="4 6" id="KW-0808">Transferase</keyword>
<evidence type="ECO:0000256" key="6">
    <source>
        <dbReference type="HAMAP-Rule" id="MF_00074"/>
    </source>
</evidence>
<evidence type="ECO:0000256" key="2">
    <source>
        <dbReference type="ARBA" id="ARBA00022552"/>
    </source>
</evidence>
<comment type="subcellular location">
    <subcellularLocation>
        <location evidence="6">Cytoplasm</location>
    </subcellularLocation>
</comment>
<name>A0A2W4KWK0_9PSEU</name>
<dbReference type="GO" id="GO:0070043">
    <property type="term" value="F:rRNA (guanine-N7-)-methyltransferase activity"/>
    <property type="evidence" value="ECO:0007669"/>
    <property type="project" value="UniProtKB-UniRule"/>
</dbReference>
<dbReference type="NCBIfam" id="TIGR00138">
    <property type="entry name" value="rsmG_gidB"/>
    <property type="match status" value="1"/>
</dbReference>
<proteinExistence type="inferred from homology"/>
<comment type="caution">
    <text evidence="6">Lacks conserved residue(s) required for the propagation of feature annotation.</text>
</comment>
<organism evidence="7">
    <name type="scientific">Thermocrispum agreste</name>
    <dbReference type="NCBI Taxonomy" id="37925"/>
    <lineage>
        <taxon>Bacteria</taxon>
        <taxon>Bacillati</taxon>
        <taxon>Actinomycetota</taxon>
        <taxon>Actinomycetes</taxon>
        <taxon>Pseudonocardiales</taxon>
        <taxon>Pseudonocardiaceae</taxon>
        <taxon>Thermocrispum</taxon>
    </lineage>
</organism>
<dbReference type="HAMAP" id="MF_00074">
    <property type="entry name" value="16SrRNA_methyltr_G"/>
    <property type="match status" value="1"/>
</dbReference>
<dbReference type="InterPro" id="IPR003682">
    <property type="entry name" value="rRNA_ssu_MeTfrase_G"/>
</dbReference>
<dbReference type="Gene3D" id="3.40.50.150">
    <property type="entry name" value="Vaccinia Virus protein VP39"/>
    <property type="match status" value="1"/>
</dbReference>
<dbReference type="SUPFAM" id="SSF53335">
    <property type="entry name" value="S-adenosyl-L-methionine-dependent methyltransferases"/>
    <property type="match status" value="1"/>
</dbReference>
<comment type="function">
    <text evidence="6">Specifically methylates the N7 position of a guanine in 16S rRNA.</text>
</comment>
<evidence type="ECO:0000256" key="5">
    <source>
        <dbReference type="ARBA" id="ARBA00022691"/>
    </source>
</evidence>
<evidence type="ECO:0000256" key="4">
    <source>
        <dbReference type="ARBA" id="ARBA00022679"/>
    </source>
</evidence>
<keyword evidence="3 6" id="KW-0489">Methyltransferase</keyword>
<accession>A0A2W4KWK0</accession>
<feature type="binding site" evidence="6">
    <location>
        <begin position="132"/>
        <end position="133"/>
    </location>
    <ligand>
        <name>S-adenosyl-L-methionine</name>
        <dbReference type="ChEBI" id="CHEBI:59789"/>
    </ligand>
</feature>
<keyword evidence="1 6" id="KW-0963">Cytoplasm</keyword>
<dbReference type="Pfam" id="PF02527">
    <property type="entry name" value="GidB"/>
    <property type="match status" value="1"/>
</dbReference>
<feature type="binding site" evidence="6">
    <location>
        <position position="81"/>
    </location>
    <ligand>
        <name>S-adenosyl-L-methionine</name>
        <dbReference type="ChEBI" id="CHEBI:59789"/>
    </ligand>
</feature>
<dbReference type="PANTHER" id="PTHR31760:SF0">
    <property type="entry name" value="S-ADENOSYL-L-METHIONINE-DEPENDENT METHYLTRANSFERASES SUPERFAMILY PROTEIN"/>
    <property type="match status" value="1"/>
</dbReference>
<feature type="binding site" evidence="6">
    <location>
        <position position="150"/>
    </location>
    <ligand>
        <name>S-adenosyl-L-methionine</name>
        <dbReference type="ChEBI" id="CHEBI:59789"/>
    </ligand>
</feature>
<keyword evidence="5 6" id="KW-0949">S-adenosyl-L-methionine</keyword>
<evidence type="ECO:0000313" key="7">
    <source>
        <dbReference type="EMBL" id="PZM89203.1"/>
    </source>
</evidence>
<gene>
    <name evidence="6" type="primary">rsmG</name>
    <name evidence="7" type="ORF">DIU77_19425</name>
</gene>
<evidence type="ECO:0000256" key="1">
    <source>
        <dbReference type="ARBA" id="ARBA00022490"/>
    </source>
</evidence>
<dbReference type="EC" id="2.1.1.-" evidence="6"/>
<protein>
    <recommendedName>
        <fullName evidence="6">Ribosomal RNA small subunit methyltransferase G</fullName>
        <ecNumber evidence="6">2.1.1.-</ecNumber>
    </recommendedName>
    <alternativeName>
        <fullName evidence="6">16S rRNA 7-methylguanosine methyltransferase</fullName>
        <shortName evidence="6">16S rRNA m7G methyltransferase</shortName>
    </alternativeName>
</protein>
<feature type="binding site" evidence="6">
    <location>
        <position position="86"/>
    </location>
    <ligand>
        <name>S-adenosyl-L-methionine</name>
        <dbReference type="ChEBI" id="CHEBI:59789"/>
    </ligand>
</feature>
<dbReference type="CDD" id="cd02440">
    <property type="entry name" value="AdoMet_MTases"/>
    <property type="match status" value="1"/>
</dbReference>
<comment type="similarity">
    <text evidence="6">Belongs to the methyltransferase superfamily. RNA methyltransferase RsmG family.</text>
</comment>
<sequence>MVGVVVTKEPDGLVAPPTVVAEMFGESVERLNRFVALLAEQGVERGLIGPREIERIWDRHVLNSAVVGELVPEGAHVVDVGSGGGFPGVPLALARPDISITLLESMARRVQWLEEVLDELSLENADVLRGRAEEKAVRAELGAVDVVTARAVAPLGRLAQWCLPLLRTGGLLLAVKGASVAEEIARDEAIVEKAGGESIDVVQCGVDVLEVPATVVVIEAAPRSVRSRKGRRRRR</sequence>
<evidence type="ECO:0000256" key="3">
    <source>
        <dbReference type="ARBA" id="ARBA00022603"/>
    </source>
</evidence>
<dbReference type="PANTHER" id="PTHR31760">
    <property type="entry name" value="S-ADENOSYL-L-METHIONINE-DEPENDENT METHYLTRANSFERASES SUPERFAMILY PROTEIN"/>
    <property type="match status" value="1"/>
</dbReference>
<dbReference type="GO" id="GO:0005829">
    <property type="term" value="C:cytosol"/>
    <property type="evidence" value="ECO:0007669"/>
    <property type="project" value="TreeGrafter"/>
</dbReference>
<dbReference type="InterPro" id="IPR029063">
    <property type="entry name" value="SAM-dependent_MTases_sf"/>
</dbReference>
<dbReference type="STRING" id="1111738.GCA_000427905_03733"/>
<reference evidence="7" key="1">
    <citation type="submission" date="2018-05" db="EMBL/GenBank/DDBJ databases">
        <authorList>
            <person name="Lanie J.A."/>
            <person name="Ng W.-L."/>
            <person name="Kazmierczak K.M."/>
            <person name="Andrzejewski T.M."/>
            <person name="Davidsen T.M."/>
            <person name="Wayne K.J."/>
            <person name="Tettelin H."/>
            <person name="Glass J.I."/>
            <person name="Rusch D."/>
            <person name="Podicherti R."/>
            <person name="Tsui H.-C.T."/>
            <person name="Winkler M.E."/>
        </authorList>
    </citation>
    <scope>NUCLEOTIDE SEQUENCE</scope>
    <source>
        <strain evidence="7">ZC4RG45</strain>
    </source>
</reference>
<comment type="caution">
    <text evidence="7">The sequence shown here is derived from an EMBL/GenBank/DDBJ whole genome shotgun (WGS) entry which is preliminary data.</text>
</comment>